<keyword evidence="3 8" id="KW-0813">Transport</keyword>
<sequence length="292" mass="32744">MAKKKSKHEWRANSFPAAIMVGPVSLWMVLLVAIPLIYVGVMSFCSIDQYYNVTFQFTLENYTRLMNADYIKIYVQSLVIAFFTTLLCVLVAYPFSWLIARTKSKKKKLLYMLVIIPFWTNSLIRIYGWRTFLGTNGWLNTALQTMHFTDGPVDFLFKQGTTVLGMVYCLFPFMVLPLYTAIEKLDGNLLEASADLGAKRIATFFEVVLPLTSSGIFSGCIMVFIPCLGFFFVSDILGGGNADVIGNLIERQFQSGNNWPLGSALSIILILITLLLVKIYQKMGGDMESLGG</sequence>
<evidence type="ECO:0000256" key="8">
    <source>
        <dbReference type="RuleBase" id="RU363032"/>
    </source>
</evidence>
<evidence type="ECO:0000256" key="4">
    <source>
        <dbReference type="ARBA" id="ARBA00022475"/>
    </source>
</evidence>
<dbReference type="PANTHER" id="PTHR42929:SF1">
    <property type="entry name" value="INNER MEMBRANE ABC TRANSPORTER PERMEASE PROTEIN YDCU-RELATED"/>
    <property type="match status" value="1"/>
</dbReference>
<feature type="transmembrane region" description="Helical" evidence="8">
    <location>
        <begin position="259"/>
        <end position="277"/>
    </location>
</feature>
<evidence type="ECO:0000259" key="9">
    <source>
        <dbReference type="PROSITE" id="PS50928"/>
    </source>
</evidence>
<dbReference type="GO" id="GO:0005886">
    <property type="term" value="C:plasma membrane"/>
    <property type="evidence" value="ECO:0007669"/>
    <property type="project" value="UniProtKB-SubCell"/>
</dbReference>
<dbReference type="PROSITE" id="PS50928">
    <property type="entry name" value="ABC_TM1"/>
    <property type="match status" value="1"/>
</dbReference>
<dbReference type="Proteomes" id="UP000217549">
    <property type="component" value="Chromosome I"/>
</dbReference>
<feature type="domain" description="ABC transmembrane type-1" evidence="9">
    <location>
        <begin position="74"/>
        <end position="280"/>
    </location>
</feature>
<evidence type="ECO:0000256" key="7">
    <source>
        <dbReference type="ARBA" id="ARBA00023136"/>
    </source>
</evidence>
<dbReference type="GO" id="GO:0055085">
    <property type="term" value="P:transmembrane transport"/>
    <property type="evidence" value="ECO:0007669"/>
    <property type="project" value="InterPro"/>
</dbReference>
<name>A0A285PWG4_9FIRM</name>
<reference evidence="11" key="1">
    <citation type="submission" date="2017-09" db="EMBL/GenBank/DDBJ databases">
        <authorList>
            <person name="Shetty A S."/>
        </authorList>
    </citation>
    <scope>NUCLEOTIDE SEQUENCE [LARGE SCALE GENOMIC DNA]</scope>
</reference>
<comment type="subcellular location">
    <subcellularLocation>
        <location evidence="1 8">Cell membrane</location>
        <topology evidence="1 8">Multi-pass membrane protein</topology>
    </subcellularLocation>
</comment>
<dbReference type="AlphaFoldDB" id="A0A285PWG4"/>
<keyword evidence="4" id="KW-1003">Cell membrane</keyword>
<dbReference type="CDD" id="cd06261">
    <property type="entry name" value="TM_PBP2"/>
    <property type="match status" value="1"/>
</dbReference>
<dbReference type="SUPFAM" id="SSF161098">
    <property type="entry name" value="MetI-like"/>
    <property type="match status" value="1"/>
</dbReference>
<dbReference type="EMBL" id="LT907978">
    <property type="protein sequence ID" value="SOB73506.1"/>
    <property type="molecule type" value="Genomic_DNA"/>
</dbReference>
<accession>A0A285PWG4</accession>
<organism evidence="10 11">
    <name type="scientific">Anaerobutyricum hallii</name>
    <dbReference type="NCBI Taxonomy" id="39488"/>
    <lineage>
        <taxon>Bacteria</taxon>
        <taxon>Bacillati</taxon>
        <taxon>Bacillota</taxon>
        <taxon>Clostridia</taxon>
        <taxon>Lachnospirales</taxon>
        <taxon>Lachnospiraceae</taxon>
        <taxon>Anaerobutyricum</taxon>
    </lineage>
</organism>
<dbReference type="InterPro" id="IPR000515">
    <property type="entry name" value="MetI-like"/>
</dbReference>
<dbReference type="RefSeq" id="WP_096241240.1">
    <property type="nucleotide sequence ID" value="NZ_LT907978.1"/>
</dbReference>
<protein>
    <submittedName>
        <fullName evidence="10">Binding-protein-dependent transport system inner membrane component</fullName>
    </submittedName>
</protein>
<dbReference type="Pfam" id="PF00528">
    <property type="entry name" value="BPD_transp_1"/>
    <property type="match status" value="1"/>
</dbReference>
<feature type="transmembrane region" description="Helical" evidence="8">
    <location>
        <begin position="203"/>
        <end position="233"/>
    </location>
</feature>
<feature type="transmembrane region" description="Helical" evidence="8">
    <location>
        <begin position="109"/>
        <end position="128"/>
    </location>
</feature>
<keyword evidence="6 8" id="KW-1133">Transmembrane helix</keyword>
<dbReference type="InterPro" id="IPR035906">
    <property type="entry name" value="MetI-like_sf"/>
</dbReference>
<evidence type="ECO:0000256" key="1">
    <source>
        <dbReference type="ARBA" id="ARBA00004651"/>
    </source>
</evidence>
<dbReference type="PANTHER" id="PTHR42929">
    <property type="entry name" value="INNER MEMBRANE ABC TRANSPORTER PERMEASE PROTEIN YDCU-RELATED-RELATED"/>
    <property type="match status" value="1"/>
</dbReference>
<keyword evidence="5 8" id="KW-0812">Transmembrane</keyword>
<feature type="transmembrane region" description="Helical" evidence="8">
    <location>
        <begin position="12"/>
        <end position="38"/>
    </location>
</feature>
<gene>
    <name evidence="10" type="ORF">EHLA_2952</name>
</gene>
<feature type="transmembrane region" description="Helical" evidence="8">
    <location>
        <begin position="163"/>
        <end position="182"/>
    </location>
</feature>
<feature type="transmembrane region" description="Helical" evidence="8">
    <location>
        <begin position="73"/>
        <end position="97"/>
    </location>
</feature>
<evidence type="ECO:0000256" key="3">
    <source>
        <dbReference type="ARBA" id="ARBA00022448"/>
    </source>
</evidence>
<keyword evidence="7 8" id="KW-0472">Membrane</keyword>
<evidence type="ECO:0000256" key="5">
    <source>
        <dbReference type="ARBA" id="ARBA00022692"/>
    </source>
</evidence>
<evidence type="ECO:0000256" key="6">
    <source>
        <dbReference type="ARBA" id="ARBA00022989"/>
    </source>
</evidence>
<keyword evidence="11" id="KW-1185">Reference proteome</keyword>
<evidence type="ECO:0000256" key="2">
    <source>
        <dbReference type="ARBA" id="ARBA00007069"/>
    </source>
</evidence>
<dbReference type="KEGG" id="ehl:EHLA_2952"/>
<evidence type="ECO:0000313" key="11">
    <source>
        <dbReference type="Proteomes" id="UP000217549"/>
    </source>
</evidence>
<evidence type="ECO:0000313" key="10">
    <source>
        <dbReference type="EMBL" id="SOB73506.1"/>
    </source>
</evidence>
<proteinExistence type="inferred from homology"/>
<comment type="similarity">
    <text evidence="2">Belongs to the binding-protein-dependent transport system permease family. CysTW subfamily.</text>
</comment>
<dbReference type="Gene3D" id="1.10.3720.10">
    <property type="entry name" value="MetI-like"/>
    <property type="match status" value="1"/>
</dbReference>